<dbReference type="InParanoid" id="A0A409VK13"/>
<dbReference type="InterPro" id="IPR053185">
    <property type="entry name" value="SET_domain_protein"/>
</dbReference>
<dbReference type="STRING" id="231916.A0A409VK13"/>
<keyword evidence="2" id="KW-1133">Transmembrane helix</keyword>
<proteinExistence type="predicted"/>
<feature type="region of interest" description="Disordered" evidence="1">
    <location>
        <begin position="1"/>
        <end position="22"/>
    </location>
</feature>
<gene>
    <name evidence="4" type="ORF">CVT26_009373</name>
</gene>
<feature type="domain" description="SET" evidence="3">
    <location>
        <begin position="97"/>
        <end position="246"/>
    </location>
</feature>
<accession>A0A409VK13</accession>
<dbReference type="CDD" id="cd20071">
    <property type="entry name" value="SET_SMYD"/>
    <property type="match status" value="1"/>
</dbReference>
<dbReference type="SUPFAM" id="SSF82199">
    <property type="entry name" value="SET domain"/>
    <property type="match status" value="1"/>
</dbReference>
<dbReference type="InterPro" id="IPR001214">
    <property type="entry name" value="SET_dom"/>
</dbReference>
<dbReference type="EMBL" id="NHYE01005626">
    <property type="protein sequence ID" value="PPQ66612.1"/>
    <property type="molecule type" value="Genomic_DNA"/>
</dbReference>
<name>A0A409VK13_9AGAR</name>
<dbReference type="Pfam" id="PF00856">
    <property type="entry name" value="SET"/>
    <property type="match status" value="1"/>
</dbReference>
<keyword evidence="2" id="KW-0472">Membrane</keyword>
<feature type="transmembrane region" description="Helical" evidence="2">
    <location>
        <begin position="31"/>
        <end position="55"/>
    </location>
</feature>
<keyword evidence="5" id="KW-1185">Reference proteome</keyword>
<dbReference type="Proteomes" id="UP000284706">
    <property type="component" value="Unassembled WGS sequence"/>
</dbReference>
<dbReference type="SMART" id="SM00317">
    <property type="entry name" value="SET"/>
    <property type="match status" value="1"/>
</dbReference>
<dbReference type="PANTHER" id="PTHR47332">
    <property type="entry name" value="SET DOMAIN-CONTAINING PROTEIN 5"/>
    <property type="match status" value="1"/>
</dbReference>
<organism evidence="4 5">
    <name type="scientific">Gymnopilus dilepis</name>
    <dbReference type="NCBI Taxonomy" id="231916"/>
    <lineage>
        <taxon>Eukaryota</taxon>
        <taxon>Fungi</taxon>
        <taxon>Dikarya</taxon>
        <taxon>Basidiomycota</taxon>
        <taxon>Agaricomycotina</taxon>
        <taxon>Agaricomycetes</taxon>
        <taxon>Agaricomycetidae</taxon>
        <taxon>Agaricales</taxon>
        <taxon>Agaricineae</taxon>
        <taxon>Hymenogastraceae</taxon>
        <taxon>Gymnopilus</taxon>
    </lineage>
</organism>
<protein>
    <recommendedName>
        <fullName evidence="3">SET domain-containing protein</fullName>
    </recommendedName>
</protein>
<reference evidence="4 5" key="1">
    <citation type="journal article" date="2018" name="Evol. Lett.">
        <title>Horizontal gene cluster transfer increased hallucinogenic mushroom diversity.</title>
        <authorList>
            <person name="Reynolds H.T."/>
            <person name="Vijayakumar V."/>
            <person name="Gluck-Thaler E."/>
            <person name="Korotkin H.B."/>
            <person name="Matheny P.B."/>
            <person name="Slot J.C."/>
        </authorList>
    </citation>
    <scope>NUCLEOTIDE SEQUENCE [LARGE SCALE GENOMIC DNA]</scope>
    <source>
        <strain evidence="4 5">SRW20</strain>
    </source>
</reference>
<evidence type="ECO:0000313" key="5">
    <source>
        <dbReference type="Proteomes" id="UP000284706"/>
    </source>
</evidence>
<evidence type="ECO:0000313" key="4">
    <source>
        <dbReference type="EMBL" id="PPQ66612.1"/>
    </source>
</evidence>
<keyword evidence="2" id="KW-0812">Transmembrane</keyword>
<evidence type="ECO:0000259" key="3">
    <source>
        <dbReference type="PROSITE" id="PS50280"/>
    </source>
</evidence>
<comment type="caution">
    <text evidence="4">The sequence shown here is derived from an EMBL/GenBank/DDBJ whole genome shotgun (WGS) entry which is preliminary data.</text>
</comment>
<dbReference type="FunCoup" id="A0A409VK13">
    <property type="interactions" value="1"/>
</dbReference>
<dbReference type="AlphaFoldDB" id="A0A409VK13"/>
<dbReference type="InterPro" id="IPR046341">
    <property type="entry name" value="SET_dom_sf"/>
</dbReference>
<dbReference type="Gene3D" id="2.170.270.10">
    <property type="entry name" value="SET domain"/>
    <property type="match status" value="1"/>
</dbReference>
<dbReference type="PANTHER" id="PTHR47332:SF4">
    <property type="entry name" value="SET DOMAIN-CONTAINING PROTEIN 5"/>
    <property type="match status" value="1"/>
</dbReference>
<dbReference type="OrthoDB" id="265717at2759"/>
<sequence>MPTQAERKRAQTRVKPNVVARKSGKRKSSTFGAFTWEVLAFALLIAAASLGYHYFNQDKAAPEAATPAPAKGVTQEDFNAKVKEEAPRAPYTIPDTSAFTVIEIPGKGKGAIATRDIKQGELVLREGPLFTIPKAIKGNPTEPIMQKIIQLTGEEQEAFFNLSYVNFPEHLSPQAHVAQLALAIFQTNAVSTGPEEVGIFPSMARLNHGCSSAFNVVYMWRPEEQSLVVHALKDVKKGEELITTYTNTKKTRDQRRAFLQQHYGFHCTCAVCSLPDDLSKASDERLTTISSLYEKFAAWGREEIDGAEAVEIIRQIWRIEDEEGYTSERGSLSADAAWIAASHSE</sequence>
<dbReference type="PROSITE" id="PS50280">
    <property type="entry name" value="SET"/>
    <property type="match status" value="1"/>
</dbReference>
<evidence type="ECO:0000256" key="2">
    <source>
        <dbReference type="SAM" id="Phobius"/>
    </source>
</evidence>
<evidence type="ECO:0000256" key="1">
    <source>
        <dbReference type="SAM" id="MobiDB-lite"/>
    </source>
</evidence>